<proteinExistence type="predicted"/>
<dbReference type="EMBL" id="BMIB01000005">
    <property type="protein sequence ID" value="GGH79182.1"/>
    <property type="molecule type" value="Genomic_DNA"/>
</dbReference>
<comment type="caution">
    <text evidence="2">The sequence shown here is derived from an EMBL/GenBank/DDBJ whole genome shotgun (WGS) entry which is preliminary data.</text>
</comment>
<keyword evidence="1" id="KW-1133">Transmembrane helix</keyword>
<dbReference type="RefSeq" id="WP_188957304.1">
    <property type="nucleotide sequence ID" value="NZ_BMIB01000005.1"/>
</dbReference>
<name>A0A917J4A3_9BACT</name>
<keyword evidence="1" id="KW-0812">Transmembrane</keyword>
<feature type="transmembrane region" description="Helical" evidence="1">
    <location>
        <begin position="25"/>
        <end position="48"/>
    </location>
</feature>
<reference evidence="2" key="2">
    <citation type="submission" date="2020-09" db="EMBL/GenBank/DDBJ databases">
        <authorList>
            <person name="Sun Q."/>
            <person name="Zhou Y."/>
        </authorList>
    </citation>
    <scope>NUCLEOTIDE SEQUENCE</scope>
    <source>
        <strain evidence="2">CGMCC 1.15290</strain>
    </source>
</reference>
<evidence type="ECO:0000313" key="3">
    <source>
        <dbReference type="Proteomes" id="UP000627292"/>
    </source>
</evidence>
<dbReference type="Proteomes" id="UP000627292">
    <property type="component" value="Unassembled WGS sequence"/>
</dbReference>
<reference evidence="2" key="1">
    <citation type="journal article" date="2014" name="Int. J. Syst. Evol. Microbiol.">
        <title>Complete genome sequence of Corynebacterium casei LMG S-19264T (=DSM 44701T), isolated from a smear-ripened cheese.</title>
        <authorList>
            <consortium name="US DOE Joint Genome Institute (JGI-PGF)"/>
            <person name="Walter F."/>
            <person name="Albersmeier A."/>
            <person name="Kalinowski J."/>
            <person name="Ruckert C."/>
        </authorList>
    </citation>
    <scope>NUCLEOTIDE SEQUENCE</scope>
    <source>
        <strain evidence="2">CGMCC 1.15290</strain>
    </source>
</reference>
<feature type="transmembrane region" description="Helical" evidence="1">
    <location>
        <begin position="54"/>
        <end position="73"/>
    </location>
</feature>
<accession>A0A917J4A3</accession>
<sequence>MTPNYVSVYSDGNCIYITIEVRNTLLYRLLLLLCNLLLLLVLATAVYYRAVLPILIIAVAGMMLGKYTLWSLFGREIIKFNTKAFAFHYEYGFFKTRMVTFVVGRVLSCKGMPVRSGKKLRQQYLEFESLDGNDFPYVVYQASLPVTEKDTRKIQQLIDKIYVSKLAEEKVFSVVHLN</sequence>
<protein>
    <submittedName>
        <fullName evidence="2">Uncharacterized protein</fullName>
    </submittedName>
</protein>
<keyword evidence="1" id="KW-0472">Membrane</keyword>
<evidence type="ECO:0000256" key="1">
    <source>
        <dbReference type="SAM" id="Phobius"/>
    </source>
</evidence>
<gene>
    <name evidence="2" type="ORF">GCM10011379_48160</name>
</gene>
<organism evidence="2 3">
    <name type="scientific">Filimonas zeae</name>
    <dbReference type="NCBI Taxonomy" id="1737353"/>
    <lineage>
        <taxon>Bacteria</taxon>
        <taxon>Pseudomonadati</taxon>
        <taxon>Bacteroidota</taxon>
        <taxon>Chitinophagia</taxon>
        <taxon>Chitinophagales</taxon>
        <taxon>Chitinophagaceae</taxon>
        <taxon>Filimonas</taxon>
    </lineage>
</organism>
<keyword evidence="3" id="KW-1185">Reference proteome</keyword>
<evidence type="ECO:0000313" key="2">
    <source>
        <dbReference type="EMBL" id="GGH79182.1"/>
    </source>
</evidence>
<dbReference type="AlphaFoldDB" id="A0A917J4A3"/>